<dbReference type="AlphaFoldDB" id="E1Z2Y0"/>
<accession>E1Z2Y0</accession>
<organism evidence="2">
    <name type="scientific">Chlorella variabilis</name>
    <name type="common">Green alga</name>
    <dbReference type="NCBI Taxonomy" id="554065"/>
    <lineage>
        <taxon>Eukaryota</taxon>
        <taxon>Viridiplantae</taxon>
        <taxon>Chlorophyta</taxon>
        <taxon>core chlorophytes</taxon>
        <taxon>Trebouxiophyceae</taxon>
        <taxon>Chlorellales</taxon>
        <taxon>Chlorellaceae</taxon>
        <taxon>Chlorella clade</taxon>
        <taxon>Chlorella</taxon>
    </lineage>
</organism>
<dbReference type="Gene3D" id="3.30.70.100">
    <property type="match status" value="1"/>
</dbReference>
<dbReference type="KEGG" id="cvr:CHLNCDRAFT_18419"/>
<dbReference type="Pfam" id="PF08803">
    <property type="entry name" value="ydhR"/>
    <property type="match status" value="1"/>
</dbReference>
<gene>
    <name evidence="1" type="ORF">CHLNCDRAFT_18419</name>
</gene>
<evidence type="ECO:0008006" key="3">
    <source>
        <dbReference type="Google" id="ProtNLM"/>
    </source>
</evidence>
<evidence type="ECO:0000313" key="2">
    <source>
        <dbReference type="Proteomes" id="UP000008141"/>
    </source>
</evidence>
<dbReference type="RefSeq" id="XP_005851848.1">
    <property type="nucleotide sequence ID" value="XM_005851786.1"/>
</dbReference>
<dbReference type="EMBL" id="GL433835">
    <property type="protein sequence ID" value="EFN59746.1"/>
    <property type="molecule type" value="Genomic_DNA"/>
</dbReference>
<proteinExistence type="predicted"/>
<dbReference type="PANTHER" id="PTHR39169">
    <property type="match status" value="1"/>
</dbReference>
<name>E1Z2Y0_CHLVA</name>
<dbReference type="eggNOG" id="ENOG502S785">
    <property type="taxonomic scope" value="Eukaryota"/>
</dbReference>
<reference evidence="1 2" key="1">
    <citation type="journal article" date="2010" name="Plant Cell">
        <title>The Chlorella variabilis NC64A genome reveals adaptation to photosymbiosis, coevolution with viruses, and cryptic sex.</title>
        <authorList>
            <person name="Blanc G."/>
            <person name="Duncan G."/>
            <person name="Agarkova I."/>
            <person name="Borodovsky M."/>
            <person name="Gurnon J."/>
            <person name="Kuo A."/>
            <person name="Lindquist E."/>
            <person name="Lucas S."/>
            <person name="Pangilinan J."/>
            <person name="Polle J."/>
            <person name="Salamov A."/>
            <person name="Terry A."/>
            <person name="Yamada T."/>
            <person name="Dunigan D.D."/>
            <person name="Grigoriev I.V."/>
            <person name="Claverie J.M."/>
            <person name="Van Etten J.L."/>
        </authorList>
    </citation>
    <scope>NUCLEOTIDE SEQUENCE [LARGE SCALE GENOMIC DNA]</scope>
    <source>
        <strain evidence="1 2">NC64A</strain>
    </source>
</reference>
<evidence type="ECO:0000313" key="1">
    <source>
        <dbReference type="EMBL" id="EFN59746.1"/>
    </source>
</evidence>
<keyword evidence="2" id="KW-1185">Reference proteome</keyword>
<dbReference type="Proteomes" id="UP000008141">
    <property type="component" value="Unassembled WGS sequence"/>
</dbReference>
<dbReference type="PANTHER" id="PTHR39169:SF1">
    <property type="entry name" value="MONOOXYGENASE YDHR-RELATED"/>
    <property type="match status" value="1"/>
</dbReference>
<sequence length="125" mass="13403">MSVLLQVDFPFQGPFGDATTEGMRELAHSIAHEPGLIWKASEHGARCGQDQERGEAGGVYLFSDRASAEAYMAMHEARLKVFGVPHVNVKVWAARVGGTQIKQGAGQPHNPPPLTPTTCCCSIST</sequence>
<dbReference type="InParanoid" id="E1Z2Y0"/>
<dbReference type="InterPro" id="IPR014910">
    <property type="entry name" value="YdhR"/>
</dbReference>
<dbReference type="GeneID" id="17359348"/>
<dbReference type="InterPro" id="IPR011008">
    <property type="entry name" value="Dimeric_a/b-barrel"/>
</dbReference>
<protein>
    <recommendedName>
        <fullName evidence="3">Monooxygenase</fullName>
    </recommendedName>
</protein>
<dbReference type="SUPFAM" id="SSF54909">
    <property type="entry name" value="Dimeric alpha+beta barrel"/>
    <property type="match status" value="1"/>
</dbReference>
<dbReference type="OrthoDB" id="506756at2759"/>